<dbReference type="Proteomes" id="UP000738325">
    <property type="component" value="Unassembled WGS sequence"/>
</dbReference>
<evidence type="ECO:0000256" key="1">
    <source>
        <dbReference type="ARBA" id="ARBA00009003"/>
    </source>
</evidence>
<evidence type="ECO:0000313" key="3">
    <source>
        <dbReference type="EMBL" id="KAG0321756.1"/>
    </source>
</evidence>
<feature type="region of interest" description="Disordered" evidence="2">
    <location>
        <begin position="276"/>
        <end position="296"/>
    </location>
</feature>
<dbReference type="AlphaFoldDB" id="A0A9P6RLJ8"/>
<feature type="compositionally biased region" description="Basic and acidic residues" evidence="2">
    <location>
        <begin position="377"/>
        <end position="407"/>
    </location>
</feature>
<protein>
    <recommendedName>
        <fullName evidence="5">Glycosyltransferase family 32 protein</fullName>
    </recommendedName>
</protein>
<evidence type="ECO:0000313" key="4">
    <source>
        <dbReference type="Proteomes" id="UP000738325"/>
    </source>
</evidence>
<dbReference type="Pfam" id="PF04488">
    <property type="entry name" value="Gly_transf_sug"/>
    <property type="match status" value="1"/>
</dbReference>
<keyword evidence="4" id="KW-1185">Reference proteome</keyword>
<comment type="similarity">
    <text evidence="1">Belongs to the glycosyltransferase 32 family.</text>
</comment>
<dbReference type="Gene3D" id="3.90.550.20">
    <property type="match status" value="1"/>
</dbReference>
<proteinExistence type="inferred from homology"/>
<sequence length="620" mass="70684">MSPIMLRLGQFKAIAVLLLTLCLLASFTYLKVWSTINTNAEDDIRREKEAKSPQYQHKHFNVSKQFIGSIVHAEIVEVLHTIYRSNAHPLFWERPLRGWIVNYSAILEPCDRTKHTSAHCLSYLTQDHLYLVPSRQARAFPNKPYTVASDSVVRPEDMELEQSVGQNHDENAMPESFTAPTTATPAMMHFHIFWRGVITDKLSLASHAFLFTQPLDRARLHLWIDSTDLPGGQPEDYSQNTFAKDLVSPPLNRFVKIHMWDQEEQETYAYPALMTDLDSNNRDGQQQGQEQGGPNATAVVPPVALSDEARFLILYRYGGMYLDADVLLLRDMSPLYDSGMEFAYEWSYTQQYNTAVLRLNRGGGVARRVLDGAKAKEKEIQERQMGKEETTVLQGKKPDDKSGEKELTAMQEGSNSKKRTRGRPKQQEERPSKASSIEPHVIEDSEGEDSLGHSNGDSLFASDTAIASITPHRLTERKEMRPDEIYHPARLRQYLDPQNGTIANNGLVMMPTAIFDPLWLRADHAESTSGLENDKEKMMEDLKTFPEAFANKDQDFIAGPEVFFTGAYAYHWHNNWLTPIAEQSWMGLMHKAYTEFLAGERPNLYGEWFQGDSEIPFTKW</sequence>
<name>A0A9P6RLJ8_9FUNG</name>
<feature type="compositionally biased region" description="Low complexity" evidence="2">
    <location>
        <begin position="284"/>
        <end position="293"/>
    </location>
</feature>
<dbReference type="OrthoDB" id="409543at2759"/>
<organism evidence="3 4">
    <name type="scientific">Dissophora globulifera</name>
    <dbReference type="NCBI Taxonomy" id="979702"/>
    <lineage>
        <taxon>Eukaryota</taxon>
        <taxon>Fungi</taxon>
        <taxon>Fungi incertae sedis</taxon>
        <taxon>Mucoromycota</taxon>
        <taxon>Mortierellomycotina</taxon>
        <taxon>Mortierellomycetes</taxon>
        <taxon>Mortierellales</taxon>
        <taxon>Mortierellaceae</taxon>
        <taxon>Dissophora</taxon>
    </lineage>
</organism>
<evidence type="ECO:0000256" key="2">
    <source>
        <dbReference type="SAM" id="MobiDB-lite"/>
    </source>
</evidence>
<accession>A0A9P6RLJ8</accession>
<reference evidence="3" key="1">
    <citation type="journal article" date="2020" name="Fungal Divers.">
        <title>Resolving the Mortierellaceae phylogeny through synthesis of multi-gene phylogenetics and phylogenomics.</title>
        <authorList>
            <person name="Vandepol N."/>
            <person name="Liber J."/>
            <person name="Desiro A."/>
            <person name="Na H."/>
            <person name="Kennedy M."/>
            <person name="Barry K."/>
            <person name="Grigoriev I.V."/>
            <person name="Miller A.N."/>
            <person name="O'Donnell K."/>
            <person name="Stajich J.E."/>
            <person name="Bonito G."/>
        </authorList>
    </citation>
    <scope>NUCLEOTIDE SEQUENCE</scope>
    <source>
        <strain evidence="3">REB-010B</strain>
    </source>
</reference>
<dbReference type="EMBL" id="JAAAIP010000231">
    <property type="protein sequence ID" value="KAG0321756.1"/>
    <property type="molecule type" value="Genomic_DNA"/>
</dbReference>
<gene>
    <name evidence="3" type="ORF">BGZ99_003689</name>
</gene>
<comment type="caution">
    <text evidence="3">The sequence shown here is derived from an EMBL/GenBank/DDBJ whole genome shotgun (WGS) entry which is preliminary data.</text>
</comment>
<feature type="region of interest" description="Disordered" evidence="2">
    <location>
        <begin position="377"/>
        <end position="464"/>
    </location>
</feature>
<dbReference type="InterPro" id="IPR007577">
    <property type="entry name" value="GlycoTrfase_DXD_sugar-bd_CS"/>
</dbReference>
<dbReference type="SUPFAM" id="SSF53448">
    <property type="entry name" value="Nucleotide-diphospho-sugar transferases"/>
    <property type="match status" value="1"/>
</dbReference>
<evidence type="ECO:0008006" key="5">
    <source>
        <dbReference type="Google" id="ProtNLM"/>
    </source>
</evidence>
<dbReference type="InterPro" id="IPR029044">
    <property type="entry name" value="Nucleotide-diphossugar_trans"/>
</dbReference>